<keyword evidence="4 6" id="KW-1133">Transmembrane helix</keyword>
<dbReference type="GO" id="GO:0005789">
    <property type="term" value="C:endoplasmic reticulum membrane"/>
    <property type="evidence" value="ECO:0007669"/>
    <property type="project" value="InterPro"/>
</dbReference>
<dbReference type="InParanoid" id="A0A6I8W5P5"/>
<organism evidence="7 8">
    <name type="scientific">Drosophila pseudoobscura pseudoobscura</name>
    <name type="common">Fruit fly</name>
    <dbReference type="NCBI Taxonomy" id="46245"/>
    <lineage>
        <taxon>Eukaryota</taxon>
        <taxon>Metazoa</taxon>
        <taxon>Ecdysozoa</taxon>
        <taxon>Arthropoda</taxon>
        <taxon>Hexapoda</taxon>
        <taxon>Insecta</taxon>
        <taxon>Pterygota</taxon>
        <taxon>Neoptera</taxon>
        <taxon>Endopterygota</taxon>
        <taxon>Diptera</taxon>
        <taxon>Brachycera</taxon>
        <taxon>Muscomorpha</taxon>
        <taxon>Ephydroidea</taxon>
        <taxon>Drosophilidae</taxon>
        <taxon>Drosophila</taxon>
        <taxon>Sophophora</taxon>
    </lineage>
</organism>
<evidence type="ECO:0000256" key="3">
    <source>
        <dbReference type="ARBA" id="ARBA00022692"/>
    </source>
</evidence>
<evidence type="ECO:0000256" key="6">
    <source>
        <dbReference type="SAM" id="Phobius"/>
    </source>
</evidence>
<keyword evidence="3 6" id="KW-0812">Transmembrane</keyword>
<dbReference type="GO" id="GO:2000303">
    <property type="term" value="P:regulation of ceramide biosynthetic process"/>
    <property type="evidence" value="ECO:0007669"/>
    <property type="project" value="UniProtKB-ARBA"/>
</dbReference>
<dbReference type="Pfam" id="PF04061">
    <property type="entry name" value="ORMDL"/>
    <property type="match status" value="1"/>
</dbReference>
<dbReference type="RefSeq" id="XP_033238668.1">
    <property type="nucleotide sequence ID" value="XM_033382777.1"/>
</dbReference>
<feature type="transmembrane region" description="Helical" evidence="6">
    <location>
        <begin position="24"/>
        <end position="50"/>
    </location>
</feature>
<evidence type="ECO:0000256" key="4">
    <source>
        <dbReference type="ARBA" id="ARBA00022989"/>
    </source>
</evidence>
<proteinExistence type="inferred from homology"/>
<keyword evidence="7" id="KW-1185">Reference proteome</keyword>
<protein>
    <submittedName>
        <fullName evidence="8">ORM1-like protein isoform X1</fullName>
    </submittedName>
</protein>
<accession>A0A6I8W5P5</accession>
<comment type="similarity">
    <text evidence="2">Belongs to the ORM family.</text>
</comment>
<evidence type="ECO:0000313" key="8">
    <source>
        <dbReference type="RefSeq" id="XP_033238668.1"/>
    </source>
</evidence>
<dbReference type="PANTHER" id="PTHR12665">
    <property type="entry name" value="ORMDL PROTEINS"/>
    <property type="match status" value="1"/>
</dbReference>
<dbReference type="PIRSF" id="PIRSF018147">
    <property type="entry name" value="ORMDL"/>
    <property type="match status" value="1"/>
</dbReference>
<keyword evidence="5 6" id="KW-0472">Membrane</keyword>
<comment type="subcellular location">
    <subcellularLocation>
        <location evidence="1">Membrane</location>
        <topology evidence="1">Multi-pass membrane protein</topology>
    </subcellularLocation>
</comment>
<evidence type="ECO:0000256" key="5">
    <source>
        <dbReference type="ARBA" id="ARBA00023136"/>
    </source>
</evidence>
<sequence>MTSIAGGHGEPNPNSSWLSARGFWLAYFLGLLSIHLILLSVPFVSISWAWTATNLIHNARSLFAQAHLYFLHIIKGAPWLSIENDPSRRWTHWEQIDDGIQMTTTRKFLTAVPIVLFLLTCLYTRNSTEHFIANFVSLVVVTLPKLPQFHGVRLFNINKY</sequence>
<evidence type="ECO:0000256" key="1">
    <source>
        <dbReference type="ARBA" id="ARBA00004141"/>
    </source>
</evidence>
<gene>
    <name evidence="8" type="primary">ORMDL</name>
</gene>
<dbReference type="ExpressionAtlas" id="A0A6I8W5P5">
    <property type="expression patterns" value="baseline"/>
</dbReference>
<dbReference type="Proteomes" id="UP000001819">
    <property type="component" value="Chromosome X"/>
</dbReference>
<dbReference type="FunCoup" id="A0A6I8W5P5">
    <property type="interactions" value="983"/>
</dbReference>
<dbReference type="InterPro" id="IPR007203">
    <property type="entry name" value="ORMDL"/>
</dbReference>
<evidence type="ECO:0000313" key="7">
    <source>
        <dbReference type="Proteomes" id="UP000001819"/>
    </source>
</evidence>
<reference evidence="8" key="1">
    <citation type="submission" date="2025-08" db="UniProtKB">
        <authorList>
            <consortium name="RefSeq"/>
        </authorList>
    </citation>
    <scope>IDENTIFICATION</scope>
    <source>
        <strain evidence="8">MV-25-SWS-2005</strain>
        <tissue evidence="8">Whole body</tissue>
    </source>
</reference>
<evidence type="ECO:0000256" key="2">
    <source>
        <dbReference type="ARBA" id="ARBA00007649"/>
    </source>
</evidence>
<name>A0A6I8W5P5_DROPS</name>
<dbReference type="AlphaFoldDB" id="A0A6I8W5P5"/>